<dbReference type="STRING" id="70415.A0A5S6QBX4"/>
<organism evidence="3 4">
    <name type="scientific">Trichuris muris</name>
    <name type="common">Mouse whipworm</name>
    <dbReference type="NCBI Taxonomy" id="70415"/>
    <lineage>
        <taxon>Eukaryota</taxon>
        <taxon>Metazoa</taxon>
        <taxon>Ecdysozoa</taxon>
        <taxon>Nematoda</taxon>
        <taxon>Enoplea</taxon>
        <taxon>Dorylaimia</taxon>
        <taxon>Trichinellida</taxon>
        <taxon>Trichuridae</taxon>
        <taxon>Trichuris</taxon>
    </lineage>
</organism>
<dbReference type="InterPro" id="IPR054708">
    <property type="entry name" value="MTPAP-like_central"/>
</dbReference>
<dbReference type="Proteomes" id="UP000046395">
    <property type="component" value="Unassembled WGS sequence"/>
</dbReference>
<dbReference type="InterPro" id="IPR043519">
    <property type="entry name" value="NT_sf"/>
</dbReference>
<dbReference type="SUPFAM" id="SSF81631">
    <property type="entry name" value="PAP/OAS1 substrate-binding domain"/>
    <property type="match status" value="1"/>
</dbReference>
<feature type="region of interest" description="Disordered" evidence="1">
    <location>
        <begin position="19"/>
        <end position="44"/>
    </location>
</feature>
<evidence type="ECO:0000313" key="3">
    <source>
        <dbReference type="Proteomes" id="UP000046395"/>
    </source>
</evidence>
<dbReference type="SUPFAM" id="SSF81301">
    <property type="entry name" value="Nucleotidyltransferase"/>
    <property type="match status" value="1"/>
</dbReference>
<proteinExistence type="predicted"/>
<dbReference type="PANTHER" id="PTHR12271:SF40">
    <property type="entry name" value="POLY(A) RNA POLYMERASE GLD2"/>
    <property type="match status" value="1"/>
</dbReference>
<dbReference type="CDD" id="cd05402">
    <property type="entry name" value="NT_PAP_TUTase"/>
    <property type="match status" value="1"/>
</dbReference>
<name>A0A5S6QBX4_TRIMR</name>
<dbReference type="AlphaFoldDB" id="A0A5S6QBX4"/>
<accession>A0A5S6QBX4</accession>
<sequence length="575" mass="64187">MPYGRRGAHCSVALPSDWSAANRVDNNNRSGGHHDAQSTPNWPAASRSSFVAAAGPSDERSSSDNRLAFAEDEEQTMVFTGNFGQNNAGSRESAGPSSNTHEGVGSLAEVDPDALAILTGGSDQNDRTDFLMNSCLITFLKGHFVQTVSPNINGQRRPLGPYANSVEELRQAYSLSINQRWEENDGVVGDPERTVDPALLGRFGRCVQYPNYLREMHSRLCKILAEDLRKNNAPEEALVANSNAAWDFYASNCQCTVHLERKVLVFAKMMYALQDCMLSFRMSIIGSSFSGFANETSDMDVCLLWHPEVAEVHRRSLSLDLLRIVGNVLAASGLVAETRLIAARVPILRLDLLPPFEDIQVDLNVNNPNGIRNTYLLRTYAQYDWRVSTLVMLIKKWARSHGVNNASRGTLSSYTIELLVINYLQCGVYPPVVPSFQEVCPDDFSAGRPIEELRCDETKRTSCAIANVFNVKCLFFLFFRHYCTHCDFSKEIVSVRQGRMVSFEEIRSVAGHPGGDVNNGAYMYVEEPYSLENTAYAVHDEQTFRMIIRLFRDSYQRCLFTSTIDAAFGVQDHQA</sequence>
<evidence type="ECO:0000256" key="1">
    <source>
        <dbReference type="SAM" id="MobiDB-lite"/>
    </source>
</evidence>
<dbReference type="GO" id="GO:1990817">
    <property type="term" value="F:poly(A) RNA polymerase activity"/>
    <property type="evidence" value="ECO:0007669"/>
    <property type="project" value="TreeGrafter"/>
</dbReference>
<reference evidence="4" key="1">
    <citation type="submission" date="2019-12" db="UniProtKB">
        <authorList>
            <consortium name="WormBaseParasite"/>
        </authorList>
    </citation>
    <scope>IDENTIFICATION</scope>
</reference>
<feature type="region of interest" description="Disordered" evidence="1">
    <location>
        <begin position="81"/>
        <end position="104"/>
    </location>
</feature>
<dbReference type="Gene3D" id="3.30.460.10">
    <property type="entry name" value="Beta Polymerase, domain 2"/>
    <property type="match status" value="1"/>
</dbReference>
<dbReference type="PANTHER" id="PTHR12271">
    <property type="entry name" value="POLY A POLYMERASE CID PAP -RELATED"/>
    <property type="match status" value="1"/>
</dbReference>
<dbReference type="Pfam" id="PF22600">
    <property type="entry name" value="MTPAP-like_central"/>
    <property type="match status" value="1"/>
</dbReference>
<keyword evidence="3" id="KW-1185">Reference proteome</keyword>
<feature type="domain" description="Poly(A) RNA polymerase mitochondrial-like central palm" evidence="2">
    <location>
        <begin position="244"/>
        <end position="382"/>
    </location>
</feature>
<dbReference type="Gene3D" id="1.10.1410.10">
    <property type="match status" value="1"/>
</dbReference>
<dbReference type="GO" id="GO:0031123">
    <property type="term" value="P:RNA 3'-end processing"/>
    <property type="evidence" value="ECO:0007669"/>
    <property type="project" value="TreeGrafter"/>
</dbReference>
<dbReference type="WBParaSite" id="TMUE_1000004704.1">
    <property type="protein sequence ID" value="TMUE_1000004704.1"/>
    <property type="gene ID" value="WBGene00293597"/>
</dbReference>
<feature type="compositionally biased region" description="Polar residues" evidence="1">
    <location>
        <begin position="81"/>
        <end position="101"/>
    </location>
</feature>
<protein>
    <submittedName>
        <fullName evidence="4">PAP-associated domain-containing protein</fullName>
    </submittedName>
</protein>
<evidence type="ECO:0000313" key="4">
    <source>
        <dbReference type="WBParaSite" id="TMUE_1000004704.1"/>
    </source>
</evidence>
<evidence type="ECO:0000259" key="2">
    <source>
        <dbReference type="Pfam" id="PF22600"/>
    </source>
</evidence>